<keyword evidence="4" id="KW-1185">Reference proteome</keyword>
<dbReference type="InterPro" id="IPR057409">
    <property type="entry name" value="HVO_B0008-like_N"/>
</dbReference>
<proteinExistence type="predicted"/>
<feature type="domain" description="HVO-B0008-like C-terminal" evidence="2">
    <location>
        <begin position="75"/>
        <end position="122"/>
    </location>
</feature>
<evidence type="ECO:0000313" key="4">
    <source>
        <dbReference type="Proteomes" id="UP000509626"/>
    </source>
</evidence>
<dbReference type="EMBL" id="CP058579">
    <property type="protein sequence ID" value="QLG60509.1"/>
    <property type="molecule type" value="Genomic_DNA"/>
</dbReference>
<dbReference type="KEGG" id="halu:HUG12_01585"/>
<dbReference type="Proteomes" id="UP000509626">
    <property type="component" value="Chromosome"/>
</dbReference>
<dbReference type="AlphaFoldDB" id="A0A7D5L916"/>
<dbReference type="GeneID" id="56036110"/>
<name>A0A7D5L916_9EURY</name>
<sequence length="125" mass="13364">MSERNERNGRGGPAFVAGCPSCDTRVATDEPNEVVAFQRRHRAITGHDAEMERAELSVDGVPEEGGVEAVVRAIQPSFDRGVPLGVVAAAMSRRGATVGETLEAVHEARMRGALYEPRDDHLGAV</sequence>
<dbReference type="RefSeq" id="WP_179267095.1">
    <property type="nucleotide sequence ID" value="NZ_CP058579.1"/>
</dbReference>
<dbReference type="InterPro" id="IPR057410">
    <property type="entry name" value="HVO_B0008-like_C"/>
</dbReference>
<dbReference type="Pfam" id="PF25215">
    <property type="entry name" value="HVO_B0008_C"/>
    <property type="match status" value="1"/>
</dbReference>
<feature type="domain" description="HVO-B0008-like N-terminal" evidence="1">
    <location>
        <begin position="16"/>
        <end position="53"/>
    </location>
</feature>
<organism evidence="3 4">
    <name type="scientific">Halorarum salinum</name>
    <dbReference type="NCBI Taxonomy" id="2743089"/>
    <lineage>
        <taxon>Archaea</taxon>
        <taxon>Methanobacteriati</taxon>
        <taxon>Methanobacteriota</taxon>
        <taxon>Stenosarchaea group</taxon>
        <taxon>Halobacteria</taxon>
        <taxon>Halobacteriales</taxon>
        <taxon>Haloferacaceae</taxon>
        <taxon>Halorarum</taxon>
    </lineage>
</organism>
<reference evidence="3 4" key="1">
    <citation type="submission" date="2020-06" db="EMBL/GenBank/DDBJ databases">
        <title>NJ-3-1, isolated from saline soil.</title>
        <authorList>
            <person name="Cui H.L."/>
            <person name="Shi X."/>
        </authorList>
    </citation>
    <scope>NUCLEOTIDE SEQUENCE [LARGE SCALE GENOMIC DNA]</scope>
    <source>
        <strain evidence="3 4">NJ-3-1</strain>
    </source>
</reference>
<gene>
    <name evidence="3" type="ORF">HUG12_01585</name>
</gene>
<evidence type="ECO:0000259" key="1">
    <source>
        <dbReference type="Pfam" id="PF25214"/>
    </source>
</evidence>
<accession>A0A7D5L916</accession>
<dbReference type="Pfam" id="PF25214">
    <property type="entry name" value="HVO_B0008_N"/>
    <property type="match status" value="1"/>
</dbReference>
<evidence type="ECO:0000259" key="2">
    <source>
        <dbReference type="Pfam" id="PF25215"/>
    </source>
</evidence>
<evidence type="ECO:0000313" key="3">
    <source>
        <dbReference type="EMBL" id="QLG60509.1"/>
    </source>
</evidence>
<dbReference type="OrthoDB" id="264402at2157"/>
<protein>
    <submittedName>
        <fullName evidence="3">Uncharacterized protein</fullName>
    </submittedName>
</protein>